<organism evidence="2 3">
    <name type="scientific">Folsomia candida</name>
    <name type="common">Springtail</name>
    <dbReference type="NCBI Taxonomy" id="158441"/>
    <lineage>
        <taxon>Eukaryota</taxon>
        <taxon>Metazoa</taxon>
        <taxon>Ecdysozoa</taxon>
        <taxon>Arthropoda</taxon>
        <taxon>Hexapoda</taxon>
        <taxon>Collembola</taxon>
        <taxon>Entomobryomorpha</taxon>
        <taxon>Isotomoidea</taxon>
        <taxon>Isotomidae</taxon>
        <taxon>Proisotominae</taxon>
        <taxon>Folsomia</taxon>
    </lineage>
</organism>
<accession>A0A226EY10</accession>
<reference evidence="2 3" key="1">
    <citation type="submission" date="2015-12" db="EMBL/GenBank/DDBJ databases">
        <title>The genome of Folsomia candida.</title>
        <authorList>
            <person name="Faddeeva A."/>
            <person name="Derks M.F."/>
            <person name="Anvar Y."/>
            <person name="Smit S."/>
            <person name="Van Straalen N."/>
            <person name="Roelofs D."/>
        </authorList>
    </citation>
    <scope>NUCLEOTIDE SEQUENCE [LARGE SCALE GENOMIC DNA]</scope>
    <source>
        <strain evidence="2 3">VU population</strain>
        <tissue evidence="2">Whole body</tissue>
    </source>
</reference>
<comment type="caution">
    <text evidence="2">The sequence shown here is derived from an EMBL/GenBank/DDBJ whole genome shotgun (WGS) entry which is preliminary data.</text>
</comment>
<keyword evidence="3" id="KW-1185">Reference proteome</keyword>
<gene>
    <name evidence="2" type="ORF">Fcan01_00306</name>
</gene>
<evidence type="ECO:0000313" key="2">
    <source>
        <dbReference type="EMBL" id="OXA61486.1"/>
    </source>
</evidence>
<evidence type="ECO:0000313" key="3">
    <source>
        <dbReference type="Proteomes" id="UP000198287"/>
    </source>
</evidence>
<proteinExistence type="predicted"/>
<dbReference type="EMBL" id="LNIX01000001">
    <property type="protein sequence ID" value="OXA61486.1"/>
    <property type="molecule type" value="Genomic_DNA"/>
</dbReference>
<sequence>MCPKTLNTTGSYYMFCGPDLRPKQGGTCWNDAAYRCVNGQLGAIMELDCEEFSTRARQKYHCGEAKCIAHPIAIKNFPSLPDEQMDALLPSLLQPRDRGHIETLDAPVGRLRLPGEAFPKLVPPPPRLLAPSPPSVHDLQSQPHQPLQHGLHTIRHGDDDEKAITQ</sequence>
<dbReference type="Proteomes" id="UP000198287">
    <property type="component" value="Unassembled WGS sequence"/>
</dbReference>
<dbReference type="AlphaFoldDB" id="A0A226EY10"/>
<name>A0A226EY10_FOLCA</name>
<evidence type="ECO:0000256" key="1">
    <source>
        <dbReference type="SAM" id="MobiDB-lite"/>
    </source>
</evidence>
<feature type="compositionally biased region" description="Pro residues" evidence="1">
    <location>
        <begin position="121"/>
        <end position="134"/>
    </location>
</feature>
<protein>
    <submittedName>
        <fullName evidence="2">Uncharacterized protein</fullName>
    </submittedName>
</protein>
<feature type="region of interest" description="Disordered" evidence="1">
    <location>
        <begin position="117"/>
        <end position="166"/>
    </location>
</feature>
<feature type="compositionally biased region" description="Basic and acidic residues" evidence="1">
    <location>
        <begin position="155"/>
        <end position="166"/>
    </location>
</feature>